<dbReference type="EMBL" id="CP159872">
    <property type="protein sequence ID" value="XCM80216.1"/>
    <property type="molecule type" value="Genomic_DNA"/>
</dbReference>
<accession>A0AAU8JWK7</accession>
<dbReference type="KEGG" id="kcm:ABWK59_15435"/>
<reference evidence="2" key="1">
    <citation type="submission" date="2024-06" db="EMBL/GenBank/DDBJ databases">
        <title>The genome sequences of Kitasatospora sp. strain HUAS MG31.</title>
        <authorList>
            <person name="Mo P."/>
        </authorList>
    </citation>
    <scope>NUCLEOTIDE SEQUENCE</scope>
    <source>
        <strain evidence="2">HUAS MG31</strain>
    </source>
</reference>
<dbReference type="AlphaFoldDB" id="A0AAU8JWK7"/>
<evidence type="ECO:0000256" key="1">
    <source>
        <dbReference type="SAM" id="SignalP"/>
    </source>
</evidence>
<proteinExistence type="predicted"/>
<feature type="signal peptide" evidence="1">
    <location>
        <begin position="1"/>
        <end position="27"/>
    </location>
</feature>
<sequence length="118" mass="11793">MHLGKKAALLGAVAGTLVLGAGGVANACGHHSAPRGSTQSNECSTSTGSVLNTATTAQTGDLEFSSNCINYDETGRAHQSNECDTATGTTALTDLLAPTGEIETSSNCANIAVGDGWH</sequence>
<name>A0AAU8JWK7_9ACTN</name>
<keyword evidence="1" id="KW-0732">Signal</keyword>
<feature type="chain" id="PRO_5043515622" description="Secreted protein" evidence="1">
    <location>
        <begin position="28"/>
        <end position="118"/>
    </location>
</feature>
<gene>
    <name evidence="2" type="ORF">ABWK59_15435</name>
</gene>
<organism evidence="2">
    <name type="scientific">Kitasatospora camelliae</name>
    <dbReference type="NCBI Taxonomy" id="3156397"/>
    <lineage>
        <taxon>Bacteria</taxon>
        <taxon>Bacillati</taxon>
        <taxon>Actinomycetota</taxon>
        <taxon>Actinomycetes</taxon>
        <taxon>Kitasatosporales</taxon>
        <taxon>Streptomycetaceae</taxon>
        <taxon>Kitasatospora</taxon>
    </lineage>
</organism>
<evidence type="ECO:0008006" key="3">
    <source>
        <dbReference type="Google" id="ProtNLM"/>
    </source>
</evidence>
<protein>
    <recommendedName>
        <fullName evidence="3">Secreted protein</fullName>
    </recommendedName>
</protein>
<dbReference type="RefSeq" id="WP_354641156.1">
    <property type="nucleotide sequence ID" value="NZ_CP159872.1"/>
</dbReference>
<evidence type="ECO:0000313" key="2">
    <source>
        <dbReference type="EMBL" id="XCM80216.1"/>
    </source>
</evidence>